<feature type="compositionally biased region" description="Polar residues" evidence="1">
    <location>
        <begin position="1"/>
        <end position="11"/>
    </location>
</feature>
<sequence>MSSTAPSNTNRGLERDVPANSIASDASDAGYWDAASAQDSSSDGETSSPEPLVTERTKLILATACCSDLCLGRNVEASTEFLYGYIGMSKENQRTAPPPLVNKEKVVDLHNKILQYVPPQYRDDPLYLAPSEQENQAIRAKKRTRRTKTEPE</sequence>
<feature type="compositionally biased region" description="Low complexity" evidence="1">
    <location>
        <begin position="33"/>
        <end position="43"/>
    </location>
</feature>
<feature type="region of interest" description="Disordered" evidence="1">
    <location>
        <begin position="128"/>
        <end position="152"/>
    </location>
</feature>
<evidence type="ECO:0000313" key="3">
    <source>
        <dbReference type="Proteomes" id="UP000602510"/>
    </source>
</evidence>
<feature type="region of interest" description="Disordered" evidence="1">
    <location>
        <begin position="1"/>
        <end position="52"/>
    </location>
</feature>
<organism evidence="2 3">
    <name type="scientific">Phytophthora infestans</name>
    <name type="common">Potato late blight agent</name>
    <name type="synonym">Botrytis infestans</name>
    <dbReference type="NCBI Taxonomy" id="4787"/>
    <lineage>
        <taxon>Eukaryota</taxon>
        <taxon>Sar</taxon>
        <taxon>Stramenopiles</taxon>
        <taxon>Oomycota</taxon>
        <taxon>Peronosporomycetes</taxon>
        <taxon>Peronosporales</taxon>
        <taxon>Peronosporaceae</taxon>
        <taxon>Phytophthora</taxon>
    </lineage>
</organism>
<gene>
    <name evidence="2" type="ORF">GN244_ATG04462</name>
</gene>
<name>A0A833WJI0_PHYIN</name>
<dbReference type="EMBL" id="WSZM01000091">
    <property type="protein sequence ID" value="KAF4043252.1"/>
    <property type="molecule type" value="Genomic_DNA"/>
</dbReference>
<evidence type="ECO:0000256" key="1">
    <source>
        <dbReference type="SAM" id="MobiDB-lite"/>
    </source>
</evidence>
<dbReference type="AlphaFoldDB" id="A0A833WJI0"/>
<keyword evidence="3" id="KW-1185">Reference proteome</keyword>
<protein>
    <submittedName>
        <fullName evidence="2">Uncharacterized protein</fullName>
    </submittedName>
</protein>
<comment type="caution">
    <text evidence="2">The sequence shown here is derived from an EMBL/GenBank/DDBJ whole genome shotgun (WGS) entry which is preliminary data.</text>
</comment>
<proteinExistence type="predicted"/>
<dbReference type="Proteomes" id="UP000602510">
    <property type="component" value="Unassembled WGS sequence"/>
</dbReference>
<accession>A0A833WJI0</accession>
<reference evidence="2" key="1">
    <citation type="submission" date="2020-04" db="EMBL/GenBank/DDBJ databases">
        <title>Hybrid Assembly of Korean Phytophthora infestans isolates.</title>
        <authorList>
            <person name="Prokchorchik M."/>
            <person name="Lee Y."/>
            <person name="Seo J."/>
            <person name="Cho J.-H."/>
            <person name="Park Y.-E."/>
            <person name="Jang D.-C."/>
            <person name="Im J.-S."/>
            <person name="Choi J.-G."/>
            <person name="Park H.-J."/>
            <person name="Lee G.-B."/>
            <person name="Lee Y.-G."/>
            <person name="Hong S.-Y."/>
            <person name="Cho K."/>
            <person name="Sohn K.H."/>
        </authorList>
    </citation>
    <scope>NUCLEOTIDE SEQUENCE</scope>
    <source>
        <strain evidence="2">KR_1_A1</strain>
    </source>
</reference>
<evidence type="ECO:0000313" key="2">
    <source>
        <dbReference type="EMBL" id="KAF4043252.1"/>
    </source>
</evidence>